<dbReference type="Pfam" id="PF00069">
    <property type="entry name" value="Pkinase"/>
    <property type="match status" value="1"/>
</dbReference>
<dbReference type="SMART" id="SM00220">
    <property type="entry name" value="S_TKc"/>
    <property type="match status" value="1"/>
</dbReference>
<dbReference type="Gene3D" id="1.10.510.10">
    <property type="entry name" value="Transferase(Phosphotransferase) domain 1"/>
    <property type="match status" value="1"/>
</dbReference>
<accession>A0AAN7LR09</accession>
<keyword evidence="8" id="KW-1185">Reference proteome</keyword>
<evidence type="ECO:0000256" key="3">
    <source>
        <dbReference type="ARBA" id="ARBA00022741"/>
    </source>
</evidence>
<dbReference type="PANTHER" id="PTHR24058">
    <property type="entry name" value="DUAL SPECIFICITY PROTEIN KINASE"/>
    <property type="match status" value="1"/>
</dbReference>
<dbReference type="PROSITE" id="PS00108">
    <property type="entry name" value="PROTEIN_KINASE_ST"/>
    <property type="match status" value="1"/>
</dbReference>
<evidence type="ECO:0000259" key="6">
    <source>
        <dbReference type="PROSITE" id="PS50011"/>
    </source>
</evidence>
<keyword evidence="1" id="KW-0723">Serine/threonine-protein kinase</keyword>
<proteinExistence type="predicted"/>
<comment type="caution">
    <text evidence="7">The sequence shown here is derived from an EMBL/GenBank/DDBJ whole genome shotgun (WGS) entry which is preliminary data.</text>
</comment>
<evidence type="ECO:0000313" key="8">
    <source>
        <dbReference type="Proteomes" id="UP001346149"/>
    </source>
</evidence>
<gene>
    <name evidence="7" type="ORF">SAY86_017849</name>
</gene>
<organism evidence="7 8">
    <name type="scientific">Trapa natans</name>
    <name type="common">Water chestnut</name>
    <dbReference type="NCBI Taxonomy" id="22666"/>
    <lineage>
        <taxon>Eukaryota</taxon>
        <taxon>Viridiplantae</taxon>
        <taxon>Streptophyta</taxon>
        <taxon>Embryophyta</taxon>
        <taxon>Tracheophyta</taxon>
        <taxon>Spermatophyta</taxon>
        <taxon>Magnoliopsida</taxon>
        <taxon>eudicotyledons</taxon>
        <taxon>Gunneridae</taxon>
        <taxon>Pentapetalae</taxon>
        <taxon>rosids</taxon>
        <taxon>malvids</taxon>
        <taxon>Myrtales</taxon>
        <taxon>Lythraceae</taxon>
        <taxon>Trapa</taxon>
    </lineage>
</organism>
<evidence type="ECO:0000256" key="1">
    <source>
        <dbReference type="ARBA" id="ARBA00022527"/>
    </source>
</evidence>
<keyword evidence="5" id="KW-0067">ATP-binding</keyword>
<protein>
    <recommendedName>
        <fullName evidence="6">Protein kinase domain-containing protein</fullName>
    </recommendedName>
</protein>
<dbReference type="EMBL" id="JAXQNO010000010">
    <property type="protein sequence ID" value="KAK4790545.1"/>
    <property type="molecule type" value="Genomic_DNA"/>
</dbReference>
<evidence type="ECO:0000313" key="7">
    <source>
        <dbReference type="EMBL" id="KAK4790545.1"/>
    </source>
</evidence>
<keyword evidence="3" id="KW-0547">Nucleotide-binding</keyword>
<name>A0AAN7LR09_TRANT</name>
<dbReference type="AlphaFoldDB" id="A0AAN7LR09"/>
<dbReference type="InterPro" id="IPR000719">
    <property type="entry name" value="Prot_kinase_dom"/>
</dbReference>
<dbReference type="GO" id="GO:0004674">
    <property type="term" value="F:protein serine/threonine kinase activity"/>
    <property type="evidence" value="ECO:0007669"/>
    <property type="project" value="UniProtKB-KW"/>
</dbReference>
<dbReference type="PANTHER" id="PTHR24058:SF113">
    <property type="entry name" value="HYPOTHETICAL SER-THR PROTEIN KINASE"/>
    <property type="match status" value="1"/>
</dbReference>
<keyword evidence="4" id="KW-0418">Kinase</keyword>
<keyword evidence="2" id="KW-0808">Transferase</keyword>
<dbReference type="InterPro" id="IPR050494">
    <property type="entry name" value="Ser_Thr_dual-spec_kinase"/>
</dbReference>
<reference evidence="7 8" key="1">
    <citation type="journal article" date="2023" name="Hortic Res">
        <title>Pangenome of water caltrop reveals structural variations and asymmetric subgenome divergence after allopolyploidization.</title>
        <authorList>
            <person name="Zhang X."/>
            <person name="Chen Y."/>
            <person name="Wang L."/>
            <person name="Yuan Y."/>
            <person name="Fang M."/>
            <person name="Shi L."/>
            <person name="Lu R."/>
            <person name="Comes H.P."/>
            <person name="Ma Y."/>
            <person name="Chen Y."/>
            <person name="Huang G."/>
            <person name="Zhou Y."/>
            <person name="Zheng Z."/>
            <person name="Qiu Y."/>
        </authorList>
    </citation>
    <scope>NUCLEOTIDE SEQUENCE [LARGE SCALE GENOMIC DNA]</scope>
    <source>
        <strain evidence="7">F231</strain>
    </source>
</reference>
<dbReference type="PROSITE" id="PS50011">
    <property type="entry name" value="PROTEIN_KINASE_DOM"/>
    <property type="match status" value="1"/>
</dbReference>
<sequence>MKVDRPCLEALDSHGLGIIHSDLKPDNILINNYQRIEIKIIDLGRSCFRFNNLCLYVQPRSYRAPEVILGLPCNEKIDIWSLSCIFCSGEVLFPNEAVVMILARMIRILGPIDLKMVLRRQETAKFFTEEHDLSYINEVTLRELHHPRVVVIGETLEGIG</sequence>
<evidence type="ECO:0000256" key="5">
    <source>
        <dbReference type="ARBA" id="ARBA00022840"/>
    </source>
</evidence>
<feature type="domain" description="Protein kinase" evidence="6">
    <location>
        <begin position="1"/>
        <end position="149"/>
    </location>
</feature>
<dbReference type="InterPro" id="IPR011009">
    <property type="entry name" value="Kinase-like_dom_sf"/>
</dbReference>
<dbReference type="SUPFAM" id="SSF56112">
    <property type="entry name" value="Protein kinase-like (PK-like)"/>
    <property type="match status" value="1"/>
</dbReference>
<dbReference type="GO" id="GO:0005524">
    <property type="term" value="F:ATP binding"/>
    <property type="evidence" value="ECO:0007669"/>
    <property type="project" value="UniProtKB-KW"/>
</dbReference>
<dbReference type="Proteomes" id="UP001346149">
    <property type="component" value="Unassembled WGS sequence"/>
</dbReference>
<evidence type="ECO:0000256" key="2">
    <source>
        <dbReference type="ARBA" id="ARBA00022679"/>
    </source>
</evidence>
<dbReference type="InterPro" id="IPR008271">
    <property type="entry name" value="Ser/Thr_kinase_AS"/>
</dbReference>
<evidence type="ECO:0000256" key="4">
    <source>
        <dbReference type="ARBA" id="ARBA00022777"/>
    </source>
</evidence>